<dbReference type="PRINTS" id="PR00079">
    <property type="entry name" value="G6PDHDRGNASE"/>
</dbReference>
<keyword evidence="6 8" id="KW-0119">Carbohydrate metabolism</keyword>
<dbReference type="UniPathway" id="UPA00115">
    <property type="reaction ID" value="UER00408"/>
</dbReference>
<dbReference type="NCBIfam" id="TIGR00871">
    <property type="entry name" value="zwf"/>
    <property type="match status" value="1"/>
</dbReference>
<gene>
    <name evidence="11" type="ORF">OMED0929_LOCUS2926</name>
</gene>
<dbReference type="PANTHER" id="PTHR23429">
    <property type="entry name" value="GLUCOSE-6-PHOSPHATE 1-DEHYDROGENASE G6PD"/>
    <property type="match status" value="1"/>
</dbReference>
<dbReference type="GO" id="GO:0006006">
    <property type="term" value="P:glucose metabolic process"/>
    <property type="evidence" value="ECO:0007669"/>
    <property type="project" value="UniProtKB-KW"/>
</dbReference>
<feature type="domain" description="Glucose-6-phosphate dehydrogenase C-terminal" evidence="10">
    <location>
        <begin position="286"/>
        <end position="580"/>
    </location>
</feature>
<dbReference type="InterPro" id="IPR036291">
    <property type="entry name" value="NAD(P)-bd_dom_sf"/>
</dbReference>
<dbReference type="GO" id="GO:0004345">
    <property type="term" value="F:glucose-6-phosphate dehydrogenase activity"/>
    <property type="evidence" value="ECO:0007669"/>
    <property type="project" value="UniProtKB-EC"/>
</dbReference>
<name>A0A7S0KG93_9CHLO</name>
<comment type="catalytic activity">
    <reaction evidence="7 8">
        <text>D-glucose 6-phosphate + NADP(+) = 6-phospho-D-glucono-1,5-lactone + NADPH + H(+)</text>
        <dbReference type="Rhea" id="RHEA:15841"/>
        <dbReference type="ChEBI" id="CHEBI:15378"/>
        <dbReference type="ChEBI" id="CHEBI:57783"/>
        <dbReference type="ChEBI" id="CHEBI:57955"/>
        <dbReference type="ChEBI" id="CHEBI:58349"/>
        <dbReference type="ChEBI" id="CHEBI:61548"/>
        <dbReference type="EC" id="1.1.1.49"/>
    </reaction>
</comment>
<evidence type="ECO:0000259" key="10">
    <source>
        <dbReference type="Pfam" id="PF02781"/>
    </source>
</evidence>
<dbReference type="Pfam" id="PF00479">
    <property type="entry name" value="G6PD_N"/>
    <property type="match status" value="1"/>
</dbReference>
<comment type="similarity">
    <text evidence="2 8">Belongs to the glucose-6-phosphate dehydrogenase family.</text>
</comment>
<dbReference type="PANTHER" id="PTHR23429:SF13">
    <property type="entry name" value="GLUCOSE-6-PHOSPHATE 1-DEHYDROGENASE 1, CHLOROPLASTIC"/>
    <property type="match status" value="1"/>
</dbReference>
<evidence type="ECO:0000256" key="7">
    <source>
        <dbReference type="ARBA" id="ARBA00048749"/>
    </source>
</evidence>
<dbReference type="PROSITE" id="PS00069">
    <property type="entry name" value="G6P_DEHYDROGENASE"/>
    <property type="match status" value="1"/>
</dbReference>
<dbReference type="InterPro" id="IPR022675">
    <property type="entry name" value="G6P_DH_C"/>
</dbReference>
<evidence type="ECO:0000256" key="6">
    <source>
        <dbReference type="ARBA" id="ARBA00023277"/>
    </source>
</evidence>
<dbReference type="Gene3D" id="3.40.50.720">
    <property type="entry name" value="NAD(P)-binding Rossmann-like Domain"/>
    <property type="match status" value="1"/>
</dbReference>
<dbReference type="FunFam" id="3.30.360.10:FF:000018">
    <property type="entry name" value="Glucose-6-phosphate 1-dehydrogenase"/>
    <property type="match status" value="1"/>
</dbReference>
<evidence type="ECO:0000256" key="4">
    <source>
        <dbReference type="ARBA" id="ARBA00022857"/>
    </source>
</evidence>
<dbReference type="PIRSF" id="PIRSF000110">
    <property type="entry name" value="G6PD"/>
    <property type="match status" value="1"/>
</dbReference>
<proteinExistence type="inferred from homology"/>
<dbReference type="EMBL" id="HBEW01003529">
    <property type="protein sequence ID" value="CAD8580677.1"/>
    <property type="molecule type" value="Transcribed_RNA"/>
</dbReference>
<protein>
    <recommendedName>
        <fullName evidence="8">Glucose-6-phosphate 1-dehydrogenase</fullName>
        <ecNumber evidence="8">1.1.1.49</ecNumber>
    </recommendedName>
</protein>
<organism evidence="11">
    <name type="scientific">Ostreococcus mediterraneus</name>
    <dbReference type="NCBI Taxonomy" id="1486918"/>
    <lineage>
        <taxon>Eukaryota</taxon>
        <taxon>Viridiplantae</taxon>
        <taxon>Chlorophyta</taxon>
        <taxon>Mamiellophyceae</taxon>
        <taxon>Mamiellales</taxon>
        <taxon>Bathycoccaceae</taxon>
        <taxon>Ostreococcus</taxon>
    </lineage>
</organism>
<feature type="domain" description="Glucose-6-phosphate dehydrogenase NAD-binding" evidence="9">
    <location>
        <begin position="99"/>
        <end position="283"/>
    </location>
</feature>
<evidence type="ECO:0000259" key="9">
    <source>
        <dbReference type="Pfam" id="PF00479"/>
    </source>
</evidence>
<dbReference type="AlphaFoldDB" id="A0A7S0KG93"/>
<dbReference type="Gene3D" id="3.30.360.10">
    <property type="entry name" value="Dihydrodipicolinate Reductase, domain 2"/>
    <property type="match status" value="1"/>
</dbReference>
<evidence type="ECO:0000256" key="2">
    <source>
        <dbReference type="ARBA" id="ARBA00009975"/>
    </source>
</evidence>
<evidence type="ECO:0000256" key="5">
    <source>
        <dbReference type="ARBA" id="ARBA00023002"/>
    </source>
</evidence>
<dbReference type="HAMAP" id="MF_00966">
    <property type="entry name" value="G6PD"/>
    <property type="match status" value="1"/>
</dbReference>
<evidence type="ECO:0000256" key="3">
    <source>
        <dbReference type="ARBA" id="ARBA00022526"/>
    </source>
</evidence>
<sequence length="584" mass="65422">MFVSAHACAPTRAIGFTRRPCARRTGAIVAAAMRRNPATTMSGHASASARRAPRAVARAGANETFADISPAAANGAPVSEGDAATVRAIDCDGEMMSFVVFGASGDLAKKKIYPALFALFYEGRLPKNFMIYGYARSGMTREEFIDRISMSLTCRIDWAKAGGSDCAAKTEEFFSRCQYVSGQYDQAEDFANLNKTMCADEKGAKSVKRVFYLSIPPSIFVPVAQNAARECQSKTGDTRVIVEKPFGRDLTSSRELTAALAQELSEEQTYRIDHYLGKELIENLTVLRFSNIMFQPLWNRNYIRNVQINFSEDFGTEGRGGYFDHYGIIRDIMQNHLLQILALFAMEEPASLDAEDIRDEKVKVIKSMRPIEVDNVALGQYKGREFNGRILPSYLDDDTVPKGSLCPTFAAMALFIDNARWDGVPFLLKAGKALNKRQAEIRVQFRHAPGNVYGERQGRVEHVTNELVIRIQPDEAIYLRINTKVPGLGHRLDQTNLDLHYKSAFNAIELPDAYERLILDVINGDKRLFIRNDELEAAWKLFTPLLDKIEEQRIAPELYPYGSRGPIGAHYLASRFNVRWGDTK</sequence>
<accession>A0A7S0KG93</accession>
<dbReference type="GO" id="GO:0050661">
    <property type="term" value="F:NADP binding"/>
    <property type="evidence" value="ECO:0007669"/>
    <property type="project" value="InterPro"/>
</dbReference>
<evidence type="ECO:0000313" key="11">
    <source>
        <dbReference type="EMBL" id="CAD8580677.1"/>
    </source>
</evidence>
<comment type="pathway">
    <text evidence="1 8">Carbohydrate degradation; pentose phosphate pathway; D-ribulose 5-phosphate from D-glucose 6-phosphate (oxidative stage): step 1/3.</text>
</comment>
<dbReference type="SUPFAM" id="SSF55347">
    <property type="entry name" value="Glyceraldehyde-3-phosphate dehydrogenase-like, C-terminal domain"/>
    <property type="match status" value="1"/>
</dbReference>
<dbReference type="InterPro" id="IPR022674">
    <property type="entry name" value="G6P_DH_NAD-bd"/>
</dbReference>
<dbReference type="Pfam" id="PF02781">
    <property type="entry name" value="G6PD_C"/>
    <property type="match status" value="1"/>
</dbReference>
<keyword evidence="5 8" id="KW-0560">Oxidoreductase</keyword>
<comment type="function">
    <text evidence="8">Catalyzes the rate-limiting step of the oxidative pentose-phosphate pathway, which represents a route for the dissimilation of carbohydrates besides glycolysis.</text>
</comment>
<keyword evidence="4 8" id="KW-0521">NADP</keyword>
<dbReference type="GO" id="GO:0009051">
    <property type="term" value="P:pentose-phosphate shunt, oxidative branch"/>
    <property type="evidence" value="ECO:0007669"/>
    <property type="project" value="UniProtKB-ARBA"/>
</dbReference>
<evidence type="ECO:0000256" key="8">
    <source>
        <dbReference type="RuleBase" id="RU362120"/>
    </source>
</evidence>
<dbReference type="InterPro" id="IPR019796">
    <property type="entry name" value="G6P_DH_AS"/>
</dbReference>
<keyword evidence="3 8" id="KW-0313">Glucose metabolism</keyword>
<dbReference type="InterPro" id="IPR001282">
    <property type="entry name" value="G6P_DH"/>
</dbReference>
<reference evidence="11" key="1">
    <citation type="submission" date="2021-01" db="EMBL/GenBank/DDBJ databases">
        <authorList>
            <person name="Corre E."/>
            <person name="Pelletier E."/>
            <person name="Niang G."/>
            <person name="Scheremetjew M."/>
            <person name="Finn R."/>
            <person name="Kale V."/>
            <person name="Holt S."/>
            <person name="Cochrane G."/>
            <person name="Meng A."/>
            <person name="Brown T."/>
            <person name="Cohen L."/>
        </authorList>
    </citation>
    <scope>NUCLEOTIDE SEQUENCE</scope>
    <source>
        <strain evidence="11">Clade-D-RCC2572</strain>
    </source>
</reference>
<evidence type="ECO:0000256" key="1">
    <source>
        <dbReference type="ARBA" id="ARBA00004937"/>
    </source>
</evidence>
<dbReference type="SUPFAM" id="SSF51735">
    <property type="entry name" value="NAD(P)-binding Rossmann-fold domains"/>
    <property type="match status" value="1"/>
</dbReference>
<dbReference type="EC" id="1.1.1.49" evidence="8"/>